<organism evidence="4">
    <name type="scientific">freshwater metagenome</name>
    <dbReference type="NCBI Taxonomy" id="449393"/>
    <lineage>
        <taxon>unclassified sequences</taxon>
        <taxon>metagenomes</taxon>
        <taxon>ecological metagenomes</taxon>
    </lineage>
</organism>
<dbReference type="InterPro" id="IPR045853">
    <property type="entry name" value="Pep_chain_release_fac_I_sf"/>
</dbReference>
<feature type="domain" description="Prokaryotic-type class I peptide chain release factors" evidence="3">
    <location>
        <begin position="13"/>
        <end position="130"/>
    </location>
</feature>
<dbReference type="GO" id="GO:0004045">
    <property type="term" value="F:peptidyl-tRNA hydrolase activity"/>
    <property type="evidence" value="ECO:0007669"/>
    <property type="project" value="TreeGrafter"/>
</dbReference>
<dbReference type="SUPFAM" id="SSF75620">
    <property type="entry name" value="Release factor"/>
    <property type="match status" value="1"/>
</dbReference>
<sequence>MTPDEDLRTARGIQIASSALQWSFARSGGAGGQNVNKTSTKASLTVAVEDMTCSNAARARIIAALGDSITVTNQTSRSQWQNRRNCLQQLTEMLDTAAAPPPAKRKKTKPTRGSVERRLESKRRDSAKKRDRKSME</sequence>
<dbReference type="GO" id="GO:0003747">
    <property type="term" value="F:translation release factor activity"/>
    <property type="evidence" value="ECO:0007669"/>
    <property type="project" value="InterPro"/>
</dbReference>
<dbReference type="NCBIfam" id="NF006718">
    <property type="entry name" value="PRK09256.1"/>
    <property type="match status" value="1"/>
</dbReference>
<accession>A0A6J6GU30</accession>
<dbReference type="PANTHER" id="PTHR47814:SF1">
    <property type="entry name" value="PEPTIDYL-TRNA HYDROLASE ARFB"/>
    <property type="match status" value="1"/>
</dbReference>
<dbReference type="GO" id="GO:0043022">
    <property type="term" value="F:ribosome binding"/>
    <property type="evidence" value="ECO:0007669"/>
    <property type="project" value="TreeGrafter"/>
</dbReference>
<feature type="compositionally biased region" description="Basic and acidic residues" evidence="2">
    <location>
        <begin position="114"/>
        <end position="124"/>
    </location>
</feature>
<dbReference type="GO" id="GO:0072344">
    <property type="term" value="P:rescue of stalled ribosome"/>
    <property type="evidence" value="ECO:0007669"/>
    <property type="project" value="TreeGrafter"/>
</dbReference>
<comment type="similarity">
    <text evidence="1">Belongs to the prokaryotic/mitochondrial release factor family.</text>
</comment>
<dbReference type="InterPro" id="IPR000352">
    <property type="entry name" value="Pep_chain_release_fac_I"/>
</dbReference>
<dbReference type="AlphaFoldDB" id="A0A6J6GU30"/>
<evidence type="ECO:0000313" key="4">
    <source>
        <dbReference type="EMBL" id="CAB4604771.1"/>
    </source>
</evidence>
<gene>
    <name evidence="4" type="ORF">UFOPK1874_00010</name>
</gene>
<feature type="compositionally biased region" description="Basic residues" evidence="2">
    <location>
        <begin position="125"/>
        <end position="136"/>
    </location>
</feature>
<dbReference type="PANTHER" id="PTHR47814">
    <property type="entry name" value="PEPTIDYL-TRNA HYDROLASE ARFB"/>
    <property type="match status" value="1"/>
</dbReference>
<reference evidence="4" key="1">
    <citation type="submission" date="2020-05" db="EMBL/GenBank/DDBJ databases">
        <authorList>
            <person name="Chiriac C."/>
            <person name="Salcher M."/>
            <person name="Ghai R."/>
            <person name="Kavagutti S V."/>
        </authorList>
    </citation>
    <scope>NUCLEOTIDE SEQUENCE</scope>
</reference>
<dbReference type="Pfam" id="PF00472">
    <property type="entry name" value="RF-1"/>
    <property type="match status" value="1"/>
</dbReference>
<evidence type="ECO:0000256" key="1">
    <source>
        <dbReference type="ARBA" id="ARBA00010835"/>
    </source>
</evidence>
<proteinExistence type="inferred from homology"/>
<evidence type="ECO:0000259" key="3">
    <source>
        <dbReference type="Pfam" id="PF00472"/>
    </source>
</evidence>
<protein>
    <submittedName>
        <fullName evidence="4">Unannotated protein</fullName>
    </submittedName>
</protein>
<dbReference type="EMBL" id="CAEZUX010000001">
    <property type="protein sequence ID" value="CAB4604771.1"/>
    <property type="molecule type" value="Genomic_DNA"/>
</dbReference>
<dbReference type="Gene3D" id="3.30.160.20">
    <property type="match status" value="1"/>
</dbReference>
<evidence type="ECO:0000256" key="2">
    <source>
        <dbReference type="SAM" id="MobiDB-lite"/>
    </source>
</evidence>
<name>A0A6J6GU30_9ZZZZ</name>
<feature type="region of interest" description="Disordered" evidence="2">
    <location>
        <begin position="91"/>
        <end position="136"/>
    </location>
</feature>